<gene>
    <name evidence="11" type="ORF">O3P16_01360</name>
</gene>
<dbReference type="PROSITE" id="PS52015">
    <property type="entry name" value="TONB_CTD"/>
    <property type="match status" value="1"/>
</dbReference>
<comment type="subcellular location">
    <subcellularLocation>
        <location evidence="1">Cell inner membrane</location>
        <topology evidence="1">Single-pass membrane protein</topology>
        <orientation evidence="1">Periplasmic side</orientation>
    </subcellularLocation>
</comment>
<dbReference type="Gene3D" id="2.20.110.10">
    <property type="entry name" value="Histone H3 K4-specific methyltransferase SET7/9 N-terminal domain"/>
    <property type="match status" value="1"/>
</dbReference>
<reference evidence="11 12" key="1">
    <citation type="submission" date="2022-12" db="EMBL/GenBank/DDBJ databases">
        <title>Chitinophagaceae gen. sp. nov., a new member of the family Chitinophagaceae, isolated from soil in a chemical factory.</title>
        <authorList>
            <person name="Ke Z."/>
        </authorList>
    </citation>
    <scope>NUCLEOTIDE SEQUENCE [LARGE SCALE GENOMIC DNA]</scope>
    <source>
        <strain evidence="11 12">LY-5</strain>
    </source>
</reference>
<dbReference type="InterPro" id="IPR006260">
    <property type="entry name" value="TonB/TolA_C"/>
</dbReference>
<keyword evidence="7" id="KW-0653">Protein transport</keyword>
<keyword evidence="12" id="KW-1185">Reference proteome</keyword>
<dbReference type="PANTHER" id="PTHR33446:SF2">
    <property type="entry name" value="PROTEIN TONB"/>
    <property type="match status" value="1"/>
</dbReference>
<keyword evidence="3" id="KW-0813">Transport</keyword>
<dbReference type="InterPro" id="IPR051045">
    <property type="entry name" value="TonB-dependent_transducer"/>
</dbReference>
<keyword evidence="4" id="KW-1003">Cell membrane</keyword>
<sequence>MKFLYLFLFLTIIKTDAFCQQGDSARYFFENSKAERVERNDRSVSRILKVVPVDKGYWVSQFDRDRTLQSEYITSDSLAKIRSGIYKEYSADQQLIAIRQYRNNELNGIAYIYRNDTLVDSVSYKNNHLVGKGFIYSHFSKDKTYEFSLDDNGNGEMKYIGKFFKPFTVKYLNGKKHDIVLYESPKVKSKTEVTYVDGVVEKMKGWDENGNVISQDSLRVIKYAAYPGEANAWRNYLSRNLKYPNEAIAKEIEGVVKVIFTVDENGVTSDFKVISSPHEVLSKEALRIITQSGNWLPAREFNLPVEFRQIQPVVFRLQ</sequence>
<evidence type="ECO:0000256" key="5">
    <source>
        <dbReference type="ARBA" id="ARBA00022519"/>
    </source>
</evidence>
<evidence type="ECO:0000256" key="8">
    <source>
        <dbReference type="ARBA" id="ARBA00022989"/>
    </source>
</evidence>
<protein>
    <submittedName>
        <fullName evidence="11">TonB family protein</fullName>
    </submittedName>
</protein>
<comment type="caution">
    <text evidence="11">The sequence shown here is derived from an EMBL/GenBank/DDBJ whole genome shotgun (WGS) entry which is preliminary data.</text>
</comment>
<accession>A0ABT4UFA8</accession>
<evidence type="ECO:0000256" key="4">
    <source>
        <dbReference type="ARBA" id="ARBA00022475"/>
    </source>
</evidence>
<dbReference type="Pfam" id="PF03544">
    <property type="entry name" value="TonB_C"/>
    <property type="match status" value="1"/>
</dbReference>
<keyword evidence="6" id="KW-0812">Transmembrane</keyword>
<keyword evidence="5" id="KW-0997">Cell inner membrane</keyword>
<dbReference type="PANTHER" id="PTHR33446">
    <property type="entry name" value="PROTEIN TONB-RELATED"/>
    <property type="match status" value="1"/>
</dbReference>
<keyword evidence="8" id="KW-1133">Transmembrane helix</keyword>
<dbReference type="Proteomes" id="UP001210231">
    <property type="component" value="Unassembled WGS sequence"/>
</dbReference>
<evidence type="ECO:0000256" key="2">
    <source>
        <dbReference type="ARBA" id="ARBA00006555"/>
    </source>
</evidence>
<dbReference type="InterPro" id="IPR037682">
    <property type="entry name" value="TonB_C"/>
</dbReference>
<dbReference type="EMBL" id="JAQGEF010000001">
    <property type="protein sequence ID" value="MDA3613440.1"/>
    <property type="molecule type" value="Genomic_DNA"/>
</dbReference>
<evidence type="ECO:0000256" key="6">
    <source>
        <dbReference type="ARBA" id="ARBA00022692"/>
    </source>
</evidence>
<evidence type="ECO:0000256" key="9">
    <source>
        <dbReference type="ARBA" id="ARBA00023136"/>
    </source>
</evidence>
<evidence type="ECO:0000256" key="7">
    <source>
        <dbReference type="ARBA" id="ARBA00022927"/>
    </source>
</evidence>
<comment type="similarity">
    <text evidence="2">Belongs to the TonB family.</text>
</comment>
<evidence type="ECO:0000259" key="10">
    <source>
        <dbReference type="PROSITE" id="PS52015"/>
    </source>
</evidence>
<organism evidence="11 12">
    <name type="scientific">Polluticaenibacter yanchengensis</name>
    <dbReference type="NCBI Taxonomy" id="3014562"/>
    <lineage>
        <taxon>Bacteria</taxon>
        <taxon>Pseudomonadati</taxon>
        <taxon>Bacteroidota</taxon>
        <taxon>Chitinophagia</taxon>
        <taxon>Chitinophagales</taxon>
        <taxon>Chitinophagaceae</taxon>
        <taxon>Polluticaenibacter</taxon>
    </lineage>
</organism>
<evidence type="ECO:0000256" key="3">
    <source>
        <dbReference type="ARBA" id="ARBA00022448"/>
    </source>
</evidence>
<evidence type="ECO:0000313" key="11">
    <source>
        <dbReference type="EMBL" id="MDA3613440.1"/>
    </source>
</evidence>
<evidence type="ECO:0000256" key="1">
    <source>
        <dbReference type="ARBA" id="ARBA00004383"/>
    </source>
</evidence>
<proteinExistence type="inferred from homology"/>
<dbReference type="SUPFAM" id="SSF74653">
    <property type="entry name" value="TolA/TonB C-terminal domain"/>
    <property type="match status" value="1"/>
</dbReference>
<dbReference type="RefSeq" id="WP_407029771.1">
    <property type="nucleotide sequence ID" value="NZ_JAQGEF010000001.1"/>
</dbReference>
<feature type="domain" description="TonB C-terminal" evidence="10">
    <location>
        <begin position="228"/>
        <end position="318"/>
    </location>
</feature>
<keyword evidence="9" id="KW-0472">Membrane</keyword>
<dbReference type="NCBIfam" id="TIGR01352">
    <property type="entry name" value="tonB_Cterm"/>
    <property type="match status" value="1"/>
</dbReference>
<evidence type="ECO:0000313" key="12">
    <source>
        <dbReference type="Proteomes" id="UP001210231"/>
    </source>
</evidence>
<name>A0ABT4UFA8_9BACT</name>
<dbReference type="Gene3D" id="3.30.1150.10">
    <property type="match status" value="1"/>
</dbReference>
<dbReference type="SUPFAM" id="SSF82185">
    <property type="entry name" value="Histone H3 K4-specific methyltransferase SET7/9 N-terminal domain"/>
    <property type="match status" value="1"/>
</dbReference>